<reference evidence="8 9" key="1">
    <citation type="journal article" date="2013" name="MBio">
        <title>Genome sequencing of the plant pathogen Taphrina deformans, the causal agent of peach leaf curl.</title>
        <authorList>
            <person name="Cisse O.H."/>
            <person name="Almeida J.M.G.C.F."/>
            <person name="Fonseca A."/>
            <person name="Kumar A.A."/>
            <person name="Salojaervi J."/>
            <person name="Overmyer K."/>
            <person name="Hauser P.M."/>
            <person name="Pagni M."/>
        </authorList>
    </citation>
    <scope>NUCLEOTIDE SEQUENCE [LARGE SCALE GENOMIC DNA]</scope>
    <source>
        <strain evidence="9">PYCC 5710 / ATCC 11124 / CBS 356.35 / IMI 108563 / JCM 9778 / NBRC 8474</strain>
    </source>
</reference>
<feature type="compositionally biased region" description="Polar residues" evidence="6">
    <location>
        <begin position="286"/>
        <end position="297"/>
    </location>
</feature>
<dbReference type="SUPFAM" id="SSF57863">
    <property type="entry name" value="ArfGap/RecO-like zinc finger"/>
    <property type="match status" value="1"/>
</dbReference>
<dbReference type="PANTHER" id="PTHR45686:SF4">
    <property type="entry name" value="ADP-RIBOSYLATION FACTOR GTPASE ACTIVATING PROTEIN 3, ISOFORM H"/>
    <property type="match status" value="1"/>
</dbReference>
<accession>R4X7A2</accession>
<evidence type="ECO:0000256" key="5">
    <source>
        <dbReference type="PROSITE-ProRule" id="PRU00288"/>
    </source>
</evidence>
<evidence type="ECO:0000256" key="2">
    <source>
        <dbReference type="ARBA" id="ARBA00022723"/>
    </source>
</evidence>
<dbReference type="InterPro" id="IPR038508">
    <property type="entry name" value="ArfGAP_dom_sf"/>
</dbReference>
<keyword evidence="4" id="KW-0862">Zinc</keyword>
<dbReference type="Pfam" id="PF01412">
    <property type="entry name" value="ArfGap"/>
    <property type="match status" value="1"/>
</dbReference>
<comment type="caution">
    <text evidence="8">The sequence shown here is derived from an EMBL/GenBank/DDBJ whole genome shotgun (WGS) entry which is preliminary data.</text>
</comment>
<dbReference type="Gene3D" id="1.10.220.150">
    <property type="entry name" value="Arf GTPase activating protein"/>
    <property type="match status" value="1"/>
</dbReference>
<feature type="region of interest" description="Disordered" evidence="6">
    <location>
        <begin position="127"/>
        <end position="226"/>
    </location>
</feature>
<dbReference type="GO" id="GO:0000139">
    <property type="term" value="C:Golgi membrane"/>
    <property type="evidence" value="ECO:0007669"/>
    <property type="project" value="GOC"/>
</dbReference>
<proteinExistence type="predicted"/>
<dbReference type="SMART" id="SM00105">
    <property type="entry name" value="ArfGap"/>
    <property type="match status" value="1"/>
</dbReference>
<evidence type="ECO:0000256" key="3">
    <source>
        <dbReference type="ARBA" id="ARBA00022771"/>
    </source>
</evidence>
<dbReference type="OrthoDB" id="983479at2759"/>
<dbReference type="GO" id="GO:0008270">
    <property type="term" value="F:zinc ion binding"/>
    <property type="evidence" value="ECO:0007669"/>
    <property type="project" value="UniProtKB-KW"/>
</dbReference>
<keyword evidence="2" id="KW-0479">Metal-binding</keyword>
<evidence type="ECO:0000256" key="4">
    <source>
        <dbReference type="ARBA" id="ARBA00022833"/>
    </source>
</evidence>
<dbReference type="PROSITE" id="PS50115">
    <property type="entry name" value="ARFGAP"/>
    <property type="match status" value="1"/>
</dbReference>
<organism evidence="8 9">
    <name type="scientific">Taphrina deformans (strain PYCC 5710 / ATCC 11124 / CBS 356.35 / IMI 108563 / JCM 9778 / NBRC 8474)</name>
    <name type="common">Peach leaf curl fungus</name>
    <name type="synonym">Lalaria deformans</name>
    <dbReference type="NCBI Taxonomy" id="1097556"/>
    <lineage>
        <taxon>Eukaryota</taxon>
        <taxon>Fungi</taxon>
        <taxon>Dikarya</taxon>
        <taxon>Ascomycota</taxon>
        <taxon>Taphrinomycotina</taxon>
        <taxon>Taphrinomycetes</taxon>
        <taxon>Taphrinales</taxon>
        <taxon>Taphrinaceae</taxon>
        <taxon>Taphrina</taxon>
    </lineage>
</organism>
<dbReference type="CDD" id="cd08831">
    <property type="entry name" value="ArfGap_ArfGap2_3_like"/>
    <property type="match status" value="1"/>
</dbReference>
<dbReference type="eggNOG" id="KOG0706">
    <property type="taxonomic scope" value="Eukaryota"/>
</dbReference>
<protein>
    <submittedName>
        <fullName evidence="8">Arf gtpase-activating protein</fullName>
    </submittedName>
</protein>
<dbReference type="PANTHER" id="PTHR45686">
    <property type="entry name" value="ADP-RIBOSYLATION FACTOR GTPASE ACTIVATING PROTEIN 3, ISOFORM H-RELATED"/>
    <property type="match status" value="1"/>
</dbReference>
<keyword evidence="1" id="KW-0343">GTPase activation</keyword>
<feature type="compositionally biased region" description="Low complexity" evidence="6">
    <location>
        <begin position="273"/>
        <end position="284"/>
    </location>
</feature>
<gene>
    <name evidence="8" type="ORF">TAPDE_000609</name>
</gene>
<feature type="domain" description="Arf-GAP" evidence="7">
    <location>
        <begin position="12"/>
        <end position="119"/>
    </location>
</feature>
<evidence type="ECO:0000259" key="7">
    <source>
        <dbReference type="PROSITE" id="PS50115"/>
    </source>
</evidence>
<evidence type="ECO:0000313" key="8">
    <source>
        <dbReference type="EMBL" id="CCG80948.1"/>
    </source>
</evidence>
<keyword evidence="3 5" id="KW-0863">Zinc-finger</keyword>
<evidence type="ECO:0000256" key="1">
    <source>
        <dbReference type="ARBA" id="ARBA00022468"/>
    </source>
</evidence>
<dbReference type="EMBL" id="CAHR02000020">
    <property type="protein sequence ID" value="CCG80948.1"/>
    <property type="molecule type" value="Genomic_DNA"/>
</dbReference>
<keyword evidence="9" id="KW-1185">Reference proteome</keyword>
<dbReference type="GO" id="GO:0005096">
    <property type="term" value="F:GTPase activator activity"/>
    <property type="evidence" value="ECO:0007669"/>
    <property type="project" value="UniProtKB-KW"/>
</dbReference>
<dbReference type="STRING" id="1097556.R4X7A2"/>
<feature type="region of interest" description="Disordered" evidence="6">
    <location>
        <begin position="267"/>
        <end position="297"/>
    </location>
</feature>
<dbReference type="InterPro" id="IPR001164">
    <property type="entry name" value="ArfGAP_dom"/>
</dbReference>
<dbReference type="VEuPathDB" id="FungiDB:TAPDE_000609"/>
<dbReference type="InterPro" id="IPR037278">
    <property type="entry name" value="ARFGAP/RecO"/>
</dbReference>
<dbReference type="PRINTS" id="PR00405">
    <property type="entry name" value="REVINTRACTNG"/>
</dbReference>
<name>R4X7A2_TAPDE</name>
<evidence type="ECO:0000256" key="6">
    <source>
        <dbReference type="SAM" id="MobiDB-lite"/>
    </source>
</evidence>
<evidence type="ECO:0000313" key="9">
    <source>
        <dbReference type="Proteomes" id="UP000013776"/>
    </source>
</evidence>
<dbReference type="Proteomes" id="UP000013776">
    <property type="component" value="Unassembled WGS sequence"/>
</dbReference>
<dbReference type="AlphaFoldDB" id="R4X7A2"/>
<sequence length="444" mass="48462">MSANTAGKSEAQAFFERMRTKNKTCFDCGAKNPTWSSVPYGVLLCLDCSSVHRNMGVHLSFVRSTVLDTWTFDQLRLMRVGGNAAAAEYFKKNGGSSLLSTKDAKIKYSSRPATQYKEEIKKRALADARQHPNFDFEEDGPETAIGKDEPEDDDFFSSWDKPTLIKPTPPPSRMSTPPIIGRSASPLKDNDVKPVAKPPSTLRKSTTSSTTGARRTGIVGTQKKSTKFGAKKLGVEIDFDEEERKAKAEEERIAKLGYDAAEEERLRTEKAAAEASARNGARTAEASKTSEQRTQAATVEATASLARLGFGQTANVAKPAPKRMGFGAMSQSVDDAPTTARDKYTSQKSISSDQFFGRGGYDANAQAEAKERLGGFTGAQSISSNQYFGRDEEEEAELDGGDLEATARQYINQLQNLDTDRAKELLGTGAMKLGRYIDDLARNF</sequence>
<dbReference type="GO" id="GO:0048205">
    <property type="term" value="P:COPI coating of Golgi vesicle"/>
    <property type="evidence" value="ECO:0007669"/>
    <property type="project" value="TreeGrafter"/>
</dbReference>